<organism evidence="1 2">
    <name type="scientific">Mycena chlorophos</name>
    <name type="common">Agaric fungus</name>
    <name type="synonym">Agaricus chlorophos</name>
    <dbReference type="NCBI Taxonomy" id="658473"/>
    <lineage>
        <taxon>Eukaryota</taxon>
        <taxon>Fungi</taxon>
        <taxon>Dikarya</taxon>
        <taxon>Basidiomycota</taxon>
        <taxon>Agaricomycotina</taxon>
        <taxon>Agaricomycetes</taxon>
        <taxon>Agaricomycetidae</taxon>
        <taxon>Agaricales</taxon>
        <taxon>Marasmiineae</taxon>
        <taxon>Mycenaceae</taxon>
        <taxon>Mycena</taxon>
    </lineage>
</organism>
<sequence length="202" mass="21911">MSLPALAIAEDGRDECIGLGWGACAGSGMRPMVRGSAAAFLVVVYIVDDEQRLSRWCVDEVGEVISLATFGRLPPKTEGRAGRRQFELRLAPKRPRLRSCHRQIQLWLPSIIGSKPSCSKRRLNTSEDQAGLGFPASTNSESGIFTTAFVVLVCGIPRASVIGPRRSEEGAVDGCLVGCGRRRWQKVMPRKYGSVGGSHKNN</sequence>
<keyword evidence="2" id="KW-1185">Reference proteome</keyword>
<dbReference type="Proteomes" id="UP000815677">
    <property type="component" value="Unassembled WGS sequence"/>
</dbReference>
<dbReference type="EMBL" id="DF847768">
    <property type="protein sequence ID" value="GAT52404.1"/>
    <property type="molecule type" value="Genomic_DNA"/>
</dbReference>
<proteinExistence type="predicted"/>
<protein>
    <submittedName>
        <fullName evidence="1">Uncharacterized protein</fullName>
    </submittedName>
</protein>
<accession>A0ABQ0LP62</accession>
<evidence type="ECO:0000313" key="1">
    <source>
        <dbReference type="EMBL" id="GAT52404.1"/>
    </source>
</evidence>
<reference evidence="1" key="1">
    <citation type="submission" date="2014-09" db="EMBL/GenBank/DDBJ databases">
        <title>Genome sequence of the luminous mushroom Mycena chlorophos for searching fungal bioluminescence genes.</title>
        <authorList>
            <person name="Tanaka Y."/>
            <person name="Kasuga D."/>
            <person name="Oba Y."/>
            <person name="Hase S."/>
            <person name="Sato K."/>
            <person name="Oba Y."/>
            <person name="Sakakibara Y."/>
        </authorList>
    </citation>
    <scope>NUCLEOTIDE SEQUENCE</scope>
</reference>
<name>A0ABQ0LP62_MYCCL</name>
<gene>
    <name evidence="1" type="ORF">MCHLO_09456</name>
</gene>
<evidence type="ECO:0000313" key="2">
    <source>
        <dbReference type="Proteomes" id="UP000815677"/>
    </source>
</evidence>